<evidence type="ECO:0000256" key="7">
    <source>
        <dbReference type="ARBA" id="ARBA00022982"/>
    </source>
</evidence>
<dbReference type="InterPro" id="IPR029039">
    <property type="entry name" value="Flavoprotein-like_sf"/>
</dbReference>
<dbReference type="EMBL" id="RBVX01000160">
    <property type="protein sequence ID" value="RSL28782.1"/>
    <property type="molecule type" value="Genomic_DNA"/>
</dbReference>
<keyword evidence="7" id="KW-0249">Electron transport</keyword>
<dbReference type="Proteomes" id="UP000275076">
    <property type="component" value="Unassembled WGS sequence"/>
</dbReference>
<dbReference type="AlphaFoldDB" id="A0A3R9WLA1"/>
<organism evidence="9 10">
    <name type="scientific">Salibacterium salarium</name>
    <dbReference type="NCBI Taxonomy" id="284579"/>
    <lineage>
        <taxon>Bacteria</taxon>
        <taxon>Bacillati</taxon>
        <taxon>Bacillota</taxon>
        <taxon>Bacilli</taxon>
        <taxon>Bacillales</taxon>
        <taxon>Bacillaceae</taxon>
    </lineage>
</organism>
<dbReference type="InterPro" id="IPR008254">
    <property type="entry name" value="Flavodoxin/NO_synth"/>
</dbReference>
<evidence type="ECO:0000256" key="3">
    <source>
        <dbReference type="ARBA" id="ARBA00005267"/>
    </source>
</evidence>
<evidence type="ECO:0000256" key="6">
    <source>
        <dbReference type="ARBA" id="ARBA00022643"/>
    </source>
</evidence>
<dbReference type="SUPFAM" id="SSF52218">
    <property type="entry name" value="Flavoproteins"/>
    <property type="match status" value="1"/>
</dbReference>
<dbReference type="PANTHER" id="PTHR42809">
    <property type="entry name" value="FLAVODOXIN 2"/>
    <property type="match status" value="1"/>
</dbReference>
<evidence type="ECO:0000256" key="2">
    <source>
        <dbReference type="ARBA" id="ARBA00003297"/>
    </source>
</evidence>
<keyword evidence="6" id="KW-0288">FMN</keyword>
<dbReference type="Pfam" id="PF00258">
    <property type="entry name" value="Flavodoxin_1"/>
    <property type="match status" value="1"/>
</dbReference>
<proteinExistence type="inferred from homology"/>
<dbReference type="OrthoDB" id="9790745at2"/>
<evidence type="ECO:0000313" key="10">
    <source>
        <dbReference type="Proteomes" id="UP000275076"/>
    </source>
</evidence>
<evidence type="ECO:0000313" key="9">
    <source>
        <dbReference type="EMBL" id="RSL28782.1"/>
    </source>
</evidence>
<dbReference type="PROSITE" id="PS50902">
    <property type="entry name" value="FLAVODOXIN_LIKE"/>
    <property type="match status" value="1"/>
</dbReference>
<evidence type="ECO:0000256" key="5">
    <source>
        <dbReference type="ARBA" id="ARBA00022630"/>
    </source>
</evidence>
<comment type="cofactor">
    <cofactor evidence="1">
        <name>FMN</name>
        <dbReference type="ChEBI" id="CHEBI:58210"/>
    </cofactor>
</comment>
<comment type="caution">
    <text evidence="9">The sequence shown here is derived from an EMBL/GenBank/DDBJ whole genome shotgun (WGS) entry which is preliminary data.</text>
</comment>
<protein>
    <submittedName>
        <fullName evidence="9">Flavodoxin</fullName>
    </submittedName>
</protein>
<feature type="domain" description="Flavodoxin-like" evidence="8">
    <location>
        <begin position="4"/>
        <end position="125"/>
    </location>
</feature>
<gene>
    <name evidence="9" type="ORF">D7Z54_34675</name>
</gene>
<keyword evidence="5" id="KW-0285">Flavoprotein</keyword>
<dbReference type="NCBIfam" id="NF006747">
    <property type="entry name" value="PRK09271.1"/>
    <property type="match status" value="1"/>
</dbReference>
<keyword evidence="10" id="KW-1185">Reference proteome</keyword>
<name>A0A3R9WLA1_9BACI</name>
<evidence type="ECO:0000259" key="8">
    <source>
        <dbReference type="PROSITE" id="PS50902"/>
    </source>
</evidence>
<dbReference type="PANTHER" id="PTHR42809:SF1">
    <property type="entry name" value="FLAVODOXIN 1"/>
    <property type="match status" value="1"/>
</dbReference>
<sequence>MVFVLIAYATMGGNTEEVAEIIAETMAQHGIQTKLHRISDAGTIPNPAEYDAFFIGSFTWGRGSTPPITKRFIANLGYKPANTYVFGTGDTQFGGDDLFCRVADRMAEFYEATYQPLKIEQSPRG</sequence>
<accession>A0A3R9WLA1</accession>
<evidence type="ECO:0000256" key="4">
    <source>
        <dbReference type="ARBA" id="ARBA00022448"/>
    </source>
</evidence>
<dbReference type="InterPro" id="IPR050619">
    <property type="entry name" value="Flavodoxin"/>
</dbReference>
<reference evidence="9 10" key="1">
    <citation type="submission" date="2018-10" db="EMBL/GenBank/DDBJ databases">
        <title>Draft genome sequence of Bacillus salarius IM0101, isolated from a hypersaline soil in Inner Mongolia, China.</title>
        <authorList>
            <person name="Yamprayoonswat W."/>
            <person name="Boonvisut S."/>
            <person name="Jumpathong W."/>
            <person name="Sittihan S."/>
            <person name="Ruangsuj P."/>
            <person name="Wanthongcharoen S."/>
            <person name="Thongpramul N."/>
            <person name="Pimmason S."/>
            <person name="Yu B."/>
            <person name="Yasawong M."/>
        </authorList>
    </citation>
    <scope>NUCLEOTIDE SEQUENCE [LARGE SCALE GENOMIC DNA]</scope>
    <source>
        <strain evidence="9 10">IM0101</strain>
    </source>
</reference>
<dbReference type="RefSeq" id="WP_125563686.1">
    <property type="nucleotide sequence ID" value="NZ_RBVX01000160.1"/>
</dbReference>
<comment type="similarity">
    <text evidence="3">Belongs to the flavodoxin family.</text>
</comment>
<dbReference type="Gene3D" id="3.40.50.360">
    <property type="match status" value="1"/>
</dbReference>
<comment type="function">
    <text evidence="2">Low-potential electron donor to a number of redox enzymes.</text>
</comment>
<dbReference type="GO" id="GO:0010181">
    <property type="term" value="F:FMN binding"/>
    <property type="evidence" value="ECO:0007669"/>
    <property type="project" value="InterPro"/>
</dbReference>
<keyword evidence="4" id="KW-0813">Transport</keyword>
<evidence type="ECO:0000256" key="1">
    <source>
        <dbReference type="ARBA" id="ARBA00001917"/>
    </source>
</evidence>
<feature type="non-terminal residue" evidence="9">
    <location>
        <position position="125"/>
    </location>
</feature>
<dbReference type="GO" id="GO:0016651">
    <property type="term" value="F:oxidoreductase activity, acting on NAD(P)H"/>
    <property type="evidence" value="ECO:0007669"/>
    <property type="project" value="UniProtKB-ARBA"/>
</dbReference>